<dbReference type="PRINTS" id="PR01004">
    <property type="entry name" value="FLGFLIJ"/>
</dbReference>
<keyword evidence="9" id="KW-0472">Membrane</keyword>
<keyword evidence="11" id="KW-0175">Coiled coil</keyword>
<dbReference type="PANTHER" id="PTHR38786">
    <property type="entry name" value="FLAGELLAR FLIJ PROTEIN"/>
    <property type="match status" value="1"/>
</dbReference>
<accession>A0A850QNG8</accession>
<dbReference type="InterPro" id="IPR012823">
    <property type="entry name" value="Flagell_FliJ"/>
</dbReference>
<evidence type="ECO:0000256" key="4">
    <source>
        <dbReference type="ARBA" id="ARBA00022448"/>
    </source>
</evidence>
<evidence type="ECO:0000256" key="7">
    <source>
        <dbReference type="ARBA" id="ARBA00022795"/>
    </source>
</evidence>
<dbReference type="GO" id="GO:0015031">
    <property type="term" value="P:protein transport"/>
    <property type="evidence" value="ECO:0007669"/>
    <property type="project" value="UniProtKB-KW"/>
</dbReference>
<keyword evidence="10" id="KW-1006">Bacterial flagellum protein export</keyword>
<dbReference type="InterPro" id="IPR052570">
    <property type="entry name" value="FliJ"/>
</dbReference>
<dbReference type="NCBIfam" id="TIGR02473">
    <property type="entry name" value="flagell_FliJ"/>
    <property type="match status" value="1"/>
</dbReference>
<keyword evidence="6" id="KW-0145">Chemotaxis</keyword>
<comment type="similarity">
    <text evidence="2">Belongs to the FliJ family.</text>
</comment>
<evidence type="ECO:0000256" key="1">
    <source>
        <dbReference type="ARBA" id="ARBA00004413"/>
    </source>
</evidence>
<dbReference type="Proteomes" id="UP000588051">
    <property type="component" value="Unassembled WGS sequence"/>
</dbReference>
<dbReference type="InterPro" id="IPR018006">
    <property type="entry name" value="Flag_FliJ_proteobac"/>
</dbReference>
<evidence type="ECO:0000256" key="5">
    <source>
        <dbReference type="ARBA" id="ARBA00022475"/>
    </source>
</evidence>
<dbReference type="GO" id="GO:0044781">
    <property type="term" value="P:bacterial-type flagellum organization"/>
    <property type="evidence" value="ECO:0007669"/>
    <property type="project" value="UniProtKB-KW"/>
</dbReference>
<dbReference type="GO" id="GO:0071973">
    <property type="term" value="P:bacterial-type flagellum-dependent cell motility"/>
    <property type="evidence" value="ECO:0007669"/>
    <property type="project" value="InterPro"/>
</dbReference>
<dbReference type="RefSeq" id="WP_176803775.1">
    <property type="nucleotide sequence ID" value="NZ_JABXYJ010000005.1"/>
</dbReference>
<comment type="subcellular location">
    <subcellularLocation>
        <location evidence="1">Cell membrane</location>
        <topology evidence="1">Peripheral membrane protein</topology>
        <orientation evidence="1">Cytoplasmic side</orientation>
    </subcellularLocation>
</comment>
<dbReference type="GO" id="GO:0005886">
    <property type="term" value="C:plasma membrane"/>
    <property type="evidence" value="ECO:0007669"/>
    <property type="project" value="UniProtKB-SubCell"/>
</dbReference>
<dbReference type="GO" id="GO:0003774">
    <property type="term" value="F:cytoskeletal motor activity"/>
    <property type="evidence" value="ECO:0007669"/>
    <property type="project" value="InterPro"/>
</dbReference>
<keyword evidence="7" id="KW-1005">Bacterial flagellum biogenesis</keyword>
<proteinExistence type="inferred from homology"/>
<evidence type="ECO:0000256" key="3">
    <source>
        <dbReference type="ARBA" id="ARBA00020392"/>
    </source>
</evidence>
<evidence type="ECO:0000256" key="6">
    <source>
        <dbReference type="ARBA" id="ARBA00022500"/>
    </source>
</evidence>
<name>A0A850QNG8_9BURK</name>
<keyword evidence="12" id="KW-0282">Flagellum</keyword>
<feature type="coiled-coil region" evidence="11">
    <location>
        <begin position="80"/>
        <end position="107"/>
    </location>
</feature>
<keyword evidence="8" id="KW-0653">Protein transport</keyword>
<dbReference type="InterPro" id="IPR053716">
    <property type="entry name" value="Flag_assembly_chemotaxis_eff"/>
</dbReference>
<gene>
    <name evidence="12" type="primary">fliJ</name>
    <name evidence="12" type="ORF">HV832_10450</name>
</gene>
<evidence type="ECO:0000256" key="10">
    <source>
        <dbReference type="ARBA" id="ARBA00023225"/>
    </source>
</evidence>
<sequence>MAKHSAISTLIEIAERETDDAAKRLGKAIKHHEETISKLNLLIQYRDDYDAKFQQAARAGISASQYANFLGFLTKLDHAVDGQKQVIRDAEHRVNAAKADWQAYEKKRLSYNTLDERAKIAQQRKELKYDQKQTDDFAARNHFYKSQT</sequence>
<keyword evidence="12" id="KW-0966">Cell projection</keyword>
<reference evidence="12 13" key="1">
    <citation type="submission" date="2020-06" db="EMBL/GenBank/DDBJ databases">
        <authorList>
            <person name="Qiu C."/>
            <person name="Liu Z."/>
        </authorList>
    </citation>
    <scope>NUCLEOTIDE SEQUENCE [LARGE SCALE GENOMIC DNA]</scope>
    <source>
        <strain evidence="12 13">EM 1</strain>
    </source>
</reference>
<dbReference type="AlphaFoldDB" id="A0A850QNG8"/>
<evidence type="ECO:0000256" key="11">
    <source>
        <dbReference type="SAM" id="Coils"/>
    </source>
</evidence>
<evidence type="ECO:0000313" key="13">
    <source>
        <dbReference type="Proteomes" id="UP000588051"/>
    </source>
</evidence>
<keyword evidence="12" id="KW-0969">Cilium</keyword>
<keyword evidence="4" id="KW-0813">Transport</keyword>
<dbReference type="Gene3D" id="1.10.287.1700">
    <property type="match status" value="1"/>
</dbReference>
<protein>
    <recommendedName>
        <fullName evidence="3">Flagellar FliJ protein</fullName>
    </recommendedName>
</protein>
<comment type="caution">
    <text evidence="12">The sequence shown here is derived from an EMBL/GenBank/DDBJ whole genome shotgun (WGS) entry which is preliminary data.</text>
</comment>
<keyword evidence="5" id="KW-1003">Cell membrane</keyword>
<dbReference type="GO" id="GO:0006935">
    <property type="term" value="P:chemotaxis"/>
    <property type="evidence" value="ECO:0007669"/>
    <property type="project" value="UniProtKB-KW"/>
</dbReference>
<dbReference type="EMBL" id="JABXYJ010000005">
    <property type="protein sequence ID" value="NVO78250.1"/>
    <property type="molecule type" value="Genomic_DNA"/>
</dbReference>
<evidence type="ECO:0000256" key="2">
    <source>
        <dbReference type="ARBA" id="ARBA00010004"/>
    </source>
</evidence>
<dbReference type="PIRSF" id="PIRSF019404">
    <property type="entry name" value="FliJ"/>
    <property type="match status" value="1"/>
</dbReference>
<organism evidence="12 13">
    <name type="scientific">Undibacterium oligocarboniphilum</name>
    <dbReference type="NCBI Taxonomy" id="666702"/>
    <lineage>
        <taxon>Bacteria</taxon>
        <taxon>Pseudomonadati</taxon>
        <taxon>Pseudomonadota</taxon>
        <taxon>Betaproteobacteria</taxon>
        <taxon>Burkholderiales</taxon>
        <taxon>Oxalobacteraceae</taxon>
        <taxon>Undibacterium</taxon>
    </lineage>
</organism>
<keyword evidence="13" id="KW-1185">Reference proteome</keyword>
<dbReference type="GO" id="GO:0009288">
    <property type="term" value="C:bacterial-type flagellum"/>
    <property type="evidence" value="ECO:0007669"/>
    <property type="project" value="InterPro"/>
</dbReference>
<dbReference type="Pfam" id="PF02050">
    <property type="entry name" value="FliJ"/>
    <property type="match status" value="1"/>
</dbReference>
<evidence type="ECO:0000256" key="8">
    <source>
        <dbReference type="ARBA" id="ARBA00022927"/>
    </source>
</evidence>
<evidence type="ECO:0000256" key="9">
    <source>
        <dbReference type="ARBA" id="ARBA00023136"/>
    </source>
</evidence>
<evidence type="ECO:0000313" key="12">
    <source>
        <dbReference type="EMBL" id="NVO78250.1"/>
    </source>
</evidence>
<dbReference type="PANTHER" id="PTHR38786:SF1">
    <property type="entry name" value="FLAGELLAR FLIJ PROTEIN"/>
    <property type="match status" value="1"/>
</dbReference>